<dbReference type="STRING" id="1481914.JCM19241_1838"/>
<dbReference type="Proteomes" id="UP000031666">
    <property type="component" value="Unassembled WGS sequence"/>
</dbReference>
<proteinExistence type="predicted"/>
<reference evidence="3 4" key="3">
    <citation type="submission" date="2015-01" db="EMBL/GenBank/DDBJ databases">
        <authorList>
            <consortium name="NBRP consortium"/>
            <person name="Sawabe T."/>
            <person name="Meirelles P."/>
            <person name="Feng G."/>
            <person name="Sayaka M."/>
            <person name="Hattori M."/>
            <person name="Ohkuma M."/>
        </authorList>
    </citation>
    <scope>NUCLEOTIDE SEQUENCE [LARGE SCALE GENOMIC DNA]</scope>
    <source>
        <strain evidence="4">JCM 19231</strain>
        <strain evidence="3">JCM 19241</strain>
        <strain evidence="1">JCM19231</strain>
        <strain evidence="2">JCM19241</strain>
    </source>
</reference>
<gene>
    <name evidence="1" type="ORF">JCM19231_5735</name>
    <name evidence="2" type="ORF">JCM19241_1838</name>
</gene>
<sequence length="41" mass="4609">MNLLIFILALILGVFDGLLDKPWYSSIWAAFRIRDGLVVAS</sequence>
<evidence type="ECO:0000313" key="2">
    <source>
        <dbReference type="EMBL" id="GAM77368.1"/>
    </source>
</evidence>
<dbReference type="EMBL" id="BBRZ01000094">
    <property type="protein sequence ID" value="GAM58604.1"/>
    <property type="molecule type" value="Genomic_DNA"/>
</dbReference>
<reference evidence="2 3" key="2">
    <citation type="submission" date="2015-01" db="EMBL/GenBank/DDBJ databases">
        <title>Vibrio sp. C94 JCM 19241 whole genome shotgun sequence.</title>
        <authorList>
            <person name="Sawabe T."/>
            <person name="Meirelles P."/>
            <person name="Feng G."/>
            <person name="Sayaka M."/>
            <person name="Hattori M."/>
            <person name="Ohkuma M."/>
        </authorList>
    </citation>
    <scope>NUCLEOTIDE SEQUENCE [LARGE SCALE GENOMIC DNA]</scope>
    <source>
        <strain evidence="3">JCM 19241</strain>
        <strain evidence="2">JCM19241</strain>
    </source>
</reference>
<organism evidence="2 3">
    <name type="scientific">Vibrio ishigakensis</name>
    <dbReference type="NCBI Taxonomy" id="1481914"/>
    <lineage>
        <taxon>Bacteria</taxon>
        <taxon>Pseudomonadati</taxon>
        <taxon>Pseudomonadota</taxon>
        <taxon>Gammaproteobacteria</taxon>
        <taxon>Vibrionales</taxon>
        <taxon>Vibrionaceae</taxon>
        <taxon>Vibrio</taxon>
    </lineage>
</organism>
<accession>A0A0B8QQY8</accession>
<dbReference type="AlphaFoldDB" id="A0A0B8QQY8"/>
<comment type="caution">
    <text evidence="2">The sequence shown here is derived from an EMBL/GenBank/DDBJ whole genome shotgun (WGS) entry which is preliminary data.</text>
</comment>
<accession>A0A0B8P6N0</accession>
<dbReference type="EMBL" id="BBSC01000008">
    <property type="protein sequence ID" value="GAM77368.1"/>
    <property type="molecule type" value="Genomic_DNA"/>
</dbReference>
<reference evidence="1 4" key="1">
    <citation type="submission" date="2015-01" db="EMBL/GenBank/DDBJ databases">
        <title>Vibrio sp. C1 JCM 19231 whole genome shotgun sequence.</title>
        <authorList>
            <person name="Sawabe T."/>
            <person name="Meirelles P."/>
            <person name="Feng G."/>
            <person name="Sayaka M."/>
            <person name="Hattori M."/>
            <person name="Ohkuma M."/>
        </authorList>
    </citation>
    <scope>NUCLEOTIDE SEQUENCE [LARGE SCALE GENOMIC DNA]</scope>
    <source>
        <strain evidence="4">JCM 19231</strain>
        <strain evidence="1">JCM19231</strain>
    </source>
</reference>
<evidence type="ECO:0000313" key="1">
    <source>
        <dbReference type="EMBL" id="GAM58604.1"/>
    </source>
</evidence>
<evidence type="ECO:0000313" key="4">
    <source>
        <dbReference type="Proteomes" id="UP000031671"/>
    </source>
</evidence>
<evidence type="ECO:0000313" key="3">
    <source>
        <dbReference type="Proteomes" id="UP000031666"/>
    </source>
</evidence>
<keyword evidence="4" id="KW-1185">Reference proteome</keyword>
<name>A0A0B8QQY8_9VIBR</name>
<protein>
    <submittedName>
        <fullName evidence="2">Uncharacterized protein</fullName>
    </submittedName>
</protein>
<dbReference type="Proteomes" id="UP000031671">
    <property type="component" value="Unassembled WGS sequence"/>
</dbReference>